<evidence type="ECO:0000313" key="1">
    <source>
        <dbReference type="EMBL" id="NOJ79653.1"/>
    </source>
</evidence>
<proteinExistence type="predicted"/>
<evidence type="ECO:0008006" key="3">
    <source>
        <dbReference type="Google" id="ProtNLM"/>
    </source>
</evidence>
<reference evidence="1 2" key="1">
    <citation type="submission" date="2020-05" db="EMBL/GenBank/DDBJ databases">
        <authorList>
            <person name="Whitworth D."/>
        </authorList>
    </citation>
    <scope>NUCLEOTIDE SEQUENCE [LARGE SCALE GENOMIC DNA]</scope>
    <source>
        <strain evidence="1 2">AM005</strain>
    </source>
</reference>
<gene>
    <name evidence="1" type="ORF">HNV28_15115</name>
</gene>
<dbReference type="SUPFAM" id="SSF48371">
    <property type="entry name" value="ARM repeat"/>
    <property type="match status" value="1"/>
</dbReference>
<dbReference type="InterPro" id="IPR016024">
    <property type="entry name" value="ARM-type_fold"/>
</dbReference>
<dbReference type="Proteomes" id="UP000533080">
    <property type="component" value="Unassembled WGS sequence"/>
</dbReference>
<dbReference type="AlphaFoldDB" id="A0A7Y4IHY0"/>
<name>A0A7Y4IHY0_MYXXA</name>
<evidence type="ECO:0000313" key="2">
    <source>
        <dbReference type="Proteomes" id="UP000533080"/>
    </source>
</evidence>
<organism evidence="1 2">
    <name type="scientific">Myxococcus xanthus</name>
    <dbReference type="NCBI Taxonomy" id="34"/>
    <lineage>
        <taxon>Bacteria</taxon>
        <taxon>Pseudomonadati</taxon>
        <taxon>Myxococcota</taxon>
        <taxon>Myxococcia</taxon>
        <taxon>Myxococcales</taxon>
        <taxon>Cystobacterineae</taxon>
        <taxon>Myxococcaceae</taxon>
        <taxon>Myxococcus</taxon>
    </lineage>
</organism>
<protein>
    <recommendedName>
        <fullName evidence="3">HEAT repeat domain-containing protein</fullName>
    </recommendedName>
</protein>
<dbReference type="EMBL" id="JABFNT010000042">
    <property type="protein sequence ID" value="NOJ79653.1"/>
    <property type="molecule type" value="Genomic_DNA"/>
</dbReference>
<accession>A0A7Y4IHY0</accession>
<comment type="caution">
    <text evidence="1">The sequence shown here is derived from an EMBL/GenBank/DDBJ whole genome shotgun (WGS) entry which is preliminary data.</text>
</comment>
<sequence length="396" mass="43273">MRRCHSWGIIAPMLIGIPALDATDWSRLVHAYGRATDTPEHLRALLAEDTRARHAAMAHLWSAIIHQGTVFPATAPVALVILGLLDDARLDAGEEPVRAELLLFLTRVVDAFERSGATMEELESMARFDLGPLLDADDDDAIYEDEDASNALHAQSVLACARVAPLLTRSLLANLDHPDARVRMHAAMAATGHAASPASDVRPDTLAERLTEMAKRTGDVAERCSLLLALGELNVSLENFLSDAEPSVRLCAAMAPSLARSEVATRELRTALEQHAAHINDWFPVKPPQLPMQPRFTVVQRLLERVPDFDLVVDAAVAVARTTKKSWVDFEWGPLLVHAFPSGDGVVRTDAQRRFLAALVDASHLWDPRFGNAGGHFRKAGLPYEREACARLVSTA</sequence>